<protein>
    <submittedName>
        <fullName evidence="2">WBSCR27</fullName>
    </submittedName>
</protein>
<sequence length="182" mass="20738">MLYVDSGPGVVAETTHDLFKERLDSRILDVGSGTGLIAEKLLALGQYTNLEGLEPSEGMNKIAEEKKLYTNIMQRFLFLDCGLEHNTYDGVVTCGTFVAGHMKSEVLVEICNILKPGGYFVMVMRDIFLETVEEYKLNFRPTIDKLVTEEKWKIVKDEFYPNHWVFENNVGVDGHLFVFQKC</sequence>
<evidence type="ECO:0000313" key="3">
    <source>
        <dbReference type="Proteomes" id="UP000593567"/>
    </source>
</evidence>
<dbReference type="AlphaFoldDB" id="A0A7J7JJ73"/>
<dbReference type="GO" id="GO:0008757">
    <property type="term" value="F:S-adenosylmethionine-dependent methyltransferase activity"/>
    <property type="evidence" value="ECO:0007669"/>
    <property type="project" value="InterPro"/>
</dbReference>
<evidence type="ECO:0000313" key="2">
    <source>
        <dbReference type="EMBL" id="KAF6026379.1"/>
    </source>
</evidence>
<keyword evidence="3" id="KW-1185">Reference proteome</keyword>
<dbReference type="Pfam" id="PF08241">
    <property type="entry name" value="Methyltransf_11"/>
    <property type="match status" value="1"/>
</dbReference>
<dbReference type="CDD" id="cd02440">
    <property type="entry name" value="AdoMet_MTases"/>
    <property type="match status" value="1"/>
</dbReference>
<dbReference type="PANTHER" id="PTHR43591">
    <property type="entry name" value="METHYLTRANSFERASE"/>
    <property type="match status" value="1"/>
</dbReference>
<evidence type="ECO:0000259" key="1">
    <source>
        <dbReference type="Pfam" id="PF08241"/>
    </source>
</evidence>
<proteinExistence type="predicted"/>
<organism evidence="2 3">
    <name type="scientific">Bugula neritina</name>
    <name type="common">Brown bryozoan</name>
    <name type="synonym">Sertularia neritina</name>
    <dbReference type="NCBI Taxonomy" id="10212"/>
    <lineage>
        <taxon>Eukaryota</taxon>
        <taxon>Metazoa</taxon>
        <taxon>Spiralia</taxon>
        <taxon>Lophotrochozoa</taxon>
        <taxon>Bryozoa</taxon>
        <taxon>Gymnolaemata</taxon>
        <taxon>Cheilostomatida</taxon>
        <taxon>Flustrina</taxon>
        <taxon>Buguloidea</taxon>
        <taxon>Bugulidae</taxon>
        <taxon>Bugula</taxon>
    </lineage>
</organism>
<dbReference type="PANTHER" id="PTHR43591:SF110">
    <property type="entry name" value="RHODANESE DOMAIN-CONTAINING PROTEIN"/>
    <property type="match status" value="1"/>
</dbReference>
<name>A0A7J7JJ73_BUGNE</name>
<gene>
    <name evidence="2" type="ORF">EB796_015318</name>
</gene>
<dbReference type="Gene3D" id="3.40.50.150">
    <property type="entry name" value="Vaccinia Virus protein VP39"/>
    <property type="match status" value="1"/>
</dbReference>
<feature type="domain" description="Methyltransferase type 11" evidence="1">
    <location>
        <begin position="28"/>
        <end position="122"/>
    </location>
</feature>
<comment type="caution">
    <text evidence="2">The sequence shown here is derived from an EMBL/GenBank/DDBJ whole genome shotgun (WGS) entry which is preliminary data.</text>
</comment>
<reference evidence="2" key="1">
    <citation type="submission" date="2020-06" db="EMBL/GenBank/DDBJ databases">
        <title>Draft genome of Bugula neritina, a colonial animal packing powerful symbionts and potential medicines.</title>
        <authorList>
            <person name="Rayko M."/>
        </authorList>
    </citation>
    <scope>NUCLEOTIDE SEQUENCE [LARGE SCALE GENOMIC DNA]</scope>
    <source>
        <strain evidence="2">Kwan_BN1</strain>
    </source>
</reference>
<dbReference type="InterPro" id="IPR013216">
    <property type="entry name" value="Methyltransf_11"/>
</dbReference>
<dbReference type="OrthoDB" id="3647at2759"/>
<dbReference type="Proteomes" id="UP000593567">
    <property type="component" value="Unassembled WGS sequence"/>
</dbReference>
<dbReference type="SUPFAM" id="SSF53335">
    <property type="entry name" value="S-adenosyl-L-methionine-dependent methyltransferases"/>
    <property type="match status" value="1"/>
</dbReference>
<dbReference type="EMBL" id="VXIV02002291">
    <property type="protein sequence ID" value="KAF6026379.1"/>
    <property type="molecule type" value="Genomic_DNA"/>
</dbReference>
<dbReference type="InterPro" id="IPR029063">
    <property type="entry name" value="SAM-dependent_MTases_sf"/>
</dbReference>
<accession>A0A7J7JJ73</accession>